<gene>
    <name evidence="2" type="ORF">EI427_15015</name>
</gene>
<organism evidence="2 3">
    <name type="scientific">Flammeovirga pectinis</name>
    <dbReference type="NCBI Taxonomy" id="2494373"/>
    <lineage>
        <taxon>Bacteria</taxon>
        <taxon>Pseudomonadati</taxon>
        <taxon>Bacteroidota</taxon>
        <taxon>Cytophagia</taxon>
        <taxon>Cytophagales</taxon>
        <taxon>Flammeovirgaceae</taxon>
        <taxon>Flammeovirga</taxon>
    </lineage>
</organism>
<dbReference type="EMBL" id="CP034562">
    <property type="protein sequence ID" value="AZQ63486.1"/>
    <property type="molecule type" value="Genomic_DNA"/>
</dbReference>
<evidence type="ECO:0000259" key="1">
    <source>
        <dbReference type="PROSITE" id="PS51704"/>
    </source>
</evidence>
<dbReference type="KEGG" id="fll:EI427_15015"/>
<evidence type="ECO:0000313" key="3">
    <source>
        <dbReference type="Proteomes" id="UP000267268"/>
    </source>
</evidence>
<feature type="domain" description="GP-PDE" evidence="1">
    <location>
        <begin position="58"/>
        <end position="302"/>
    </location>
</feature>
<evidence type="ECO:0000313" key="2">
    <source>
        <dbReference type="EMBL" id="AZQ63486.1"/>
    </source>
</evidence>
<dbReference type="GO" id="GO:0008889">
    <property type="term" value="F:glycerophosphodiester phosphodiesterase activity"/>
    <property type="evidence" value="ECO:0007669"/>
    <property type="project" value="TreeGrafter"/>
</dbReference>
<dbReference type="GO" id="GO:0005886">
    <property type="term" value="C:plasma membrane"/>
    <property type="evidence" value="ECO:0007669"/>
    <property type="project" value="TreeGrafter"/>
</dbReference>
<dbReference type="PROSITE" id="PS51704">
    <property type="entry name" value="GP_PDE"/>
    <property type="match status" value="1"/>
</dbReference>
<dbReference type="SUPFAM" id="SSF51695">
    <property type="entry name" value="PLC-like phosphodiesterases"/>
    <property type="match status" value="1"/>
</dbReference>
<dbReference type="PANTHER" id="PTHR46320:SF1">
    <property type="entry name" value="GLYCEROPHOSPHODIESTER PHOSPHODIESTERASE 1"/>
    <property type="match status" value="1"/>
</dbReference>
<dbReference type="CDD" id="cd08566">
    <property type="entry name" value="GDPD_AtGDE_like"/>
    <property type="match status" value="1"/>
</dbReference>
<dbReference type="GO" id="GO:0070291">
    <property type="term" value="P:N-acylethanolamine metabolic process"/>
    <property type="evidence" value="ECO:0007669"/>
    <property type="project" value="TreeGrafter"/>
</dbReference>
<dbReference type="PANTHER" id="PTHR46320">
    <property type="entry name" value="GLYCEROPHOSPHODIESTER PHOSPHODIESTERASE 1"/>
    <property type="match status" value="1"/>
</dbReference>
<name>A0A3Q9FQ95_9BACT</name>
<dbReference type="InterPro" id="IPR017946">
    <property type="entry name" value="PLC-like_Pdiesterase_TIM-brl"/>
</dbReference>
<dbReference type="GO" id="GO:0006644">
    <property type="term" value="P:phospholipid metabolic process"/>
    <property type="evidence" value="ECO:0007669"/>
    <property type="project" value="TreeGrafter"/>
</dbReference>
<dbReference type="InterPro" id="IPR030395">
    <property type="entry name" value="GP_PDE_dom"/>
</dbReference>
<sequence length="303" mass="34361">MVIFVGIIINQNILFKMRNLFVLVALLFSTIQVQAQKLNFKSVDDLYQFMDYNNSPKQLVSAHRGGPYPGYPENCIPTFNHLTKNVYAPVIELDVEMSKDSVLFLMHDNELGRTTTGNGSVRNYTWKELQDIRLKDDEGTLTKYKFDTFDKVLKWTKKGKAILTVDVKRGVPFEKIVAAIHKAQVEKYAAVITYNWEDAKLVHKLAPELMISVTIMDDKGWEAAKASGIPFDRMIAFTGVKLADKSLFDKLHKEGIYCISATFHTSDKETEVVKRQAEYKAAWDLGADIIATDLPIEANQAIK</sequence>
<proteinExistence type="predicted"/>
<dbReference type="Pfam" id="PF03009">
    <property type="entry name" value="GDPD"/>
    <property type="match status" value="1"/>
</dbReference>
<accession>A0A3Q9FQ95</accession>
<keyword evidence="3" id="KW-1185">Reference proteome</keyword>
<dbReference type="GO" id="GO:0006580">
    <property type="term" value="P:ethanolamine metabolic process"/>
    <property type="evidence" value="ECO:0007669"/>
    <property type="project" value="TreeGrafter"/>
</dbReference>
<dbReference type="AlphaFoldDB" id="A0A3Q9FQ95"/>
<dbReference type="Proteomes" id="UP000267268">
    <property type="component" value="Chromosome 1"/>
</dbReference>
<protein>
    <submittedName>
        <fullName evidence="2">Glycerophosphodiester phosphodiesterase family protein</fullName>
    </submittedName>
</protein>
<dbReference type="Gene3D" id="3.20.20.190">
    <property type="entry name" value="Phosphatidylinositol (PI) phosphodiesterase"/>
    <property type="match status" value="1"/>
</dbReference>
<dbReference type="OrthoDB" id="384721at2"/>
<reference evidence="2 3" key="1">
    <citation type="submission" date="2018-12" db="EMBL/GenBank/DDBJ databases">
        <title>Flammeovirga pectinis sp. nov., isolated from the gut of the Korean scallop, Patinopecten yessoensis.</title>
        <authorList>
            <person name="Bae J.-W."/>
            <person name="Jeong Y.-S."/>
            <person name="Kang W."/>
        </authorList>
    </citation>
    <scope>NUCLEOTIDE SEQUENCE [LARGE SCALE GENOMIC DNA]</scope>
    <source>
        <strain evidence="2 3">L12M1</strain>
    </source>
</reference>